<dbReference type="PANTHER" id="PTHR46401:SF2">
    <property type="entry name" value="GLYCOSYLTRANSFERASE WBBK-RELATED"/>
    <property type="match status" value="1"/>
</dbReference>
<dbReference type="RefSeq" id="WP_216707109.1">
    <property type="nucleotide sequence ID" value="NZ_CP076683.1"/>
</dbReference>
<sequence>MKLLVNAESLSPPLTGIGNYTFNLLSALQKMPEIEQIDCFSGYAFSPSQNAIANCLNTSATRHHSANPTAGATVANRLRSRLRQSALAYRAREAFRNGALSIGTRRRAGFIYHEPSFILKAHRGPCVATIHDLSFIRYPEFHPPKRVEWLTRQLPRTLERADAIITDSEYIRQELIQTYHVDPSMVSAIHLGASDFYRPQHSQLAQTTLDRFGLRYGEYLLFVGTLEPRKGIEILLDAWSSLPPATRQAYPLVLAGAPGWNNKLLQARIQSMTTHGLKHLSFVPEHSLPALYSGAALFAFPSLYEGFGLPLLEAMSCGAPTICTADTSMAEFTDGASCLFNRGDSSQLAERIHYLLEHPGERRTLAKKGQLHSRQFSWDRCARNTYNVYAGLQP</sequence>
<dbReference type="InterPro" id="IPR001296">
    <property type="entry name" value="Glyco_trans_1"/>
</dbReference>
<accession>A0ABX8IXS5</accession>
<feature type="domain" description="Glycosyl transferase family 1" evidence="2">
    <location>
        <begin position="218"/>
        <end position="370"/>
    </location>
</feature>
<gene>
    <name evidence="4" type="ORF">KQ248_07505</name>
</gene>
<proteinExistence type="predicted"/>
<evidence type="ECO:0000256" key="1">
    <source>
        <dbReference type="ARBA" id="ARBA00022679"/>
    </source>
</evidence>
<evidence type="ECO:0000313" key="4">
    <source>
        <dbReference type="EMBL" id="QWV18500.1"/>
    </source>
</evidence>
<protein>
    <submittedName>
        <fullName evidence="4">Glycosyltransferase family 4 protein</fullName>
    </submittedName>
</protein>
<evidence type="ECO:0000259" key="3">
    <source>
        <dbReference type="Pfam" id="PF13439"/>
    </source>
</evidence>
<dbReference type="Pfam" id="PF13439">
    <property type="entry name" value="Glyco_transf_4"/>
    <property type="match status" value="1"/>
</dbReference>
<dbReference type="PANTHER" id="PTHR46401">
    <property type="entry name" value="GLYCOSYLTRANSFERASE WBBK-RELATED"/>
    <property type="match status" value="1"/>
</dbReference>
<evidence type="ECO:0000259" key="2">
    <source>
        <dbReference type="Pfam" id="PF00534"/>
    </source>
</evidence>
<keyword evidence="5" id="KW-1185">Reference proteome</keyword>
<organism evidence="4 5">
    <name type="scientific">Stutzerimonas zhaodongensis</name>
    <dbReference type="NCBI Taxonomy" id="1176257"/>
    <lineage>
        <taxon>Bacteria</taxon>
        <taxon>Pseudomonadati</taxon>
        <taxon>Pseudomonadota</taxon>
        <taxon>Gammaproteobacteria</taxon>
        <taxon>Pseudomonadales</taxon>
        <taxon>Pseudomonadaceae</taxon>
        <taxon>Stutzerimonas</taxon>
    </lineage>
</organism>
<dbReference type="InterPro" id="IPR028098">
    <property type="entry name" value="Glyco_trans_4-like_N"/>
</dbReference>
<name>A0ABX8IXS5_9GAMM</name>
<dbReference type="CDD" id="cd03809">
    <property type="entry name" value="GT4_MtfB-like"/>
    <property type="match status" value="1"/>
</dbReference>
<dbReference type="Proteomes" id="UP000683436">
    <property type="component" value="Chromosome"/>
</dbReference>
<evidence type="ECO:0000313" key="5">
    <source>
        <dbReference type="Proteomes" id="UP000683436"/>
    </source>
</evidence>
<feature type="domain" description="Glycosyltransferase subfamily 4-like N-terminal" evidence="3">
    <location>
        <begin position="117"/>
        <end position="192"/>
    </location>
</feature>
<dbReference type="Pfam" id="PF00534">
    <property type="entry name" value="Glycos_transf_1"/>
    <property type="match status" value="1"/>
</dbReference>
<reference evidence="4 5" key="1">
    <citation type="submission" date="2021-06" db="EMBL/GenBank/DDBJ databases">
        <title>Microbial metabolic specificity influences pelagic lipid remineralization.</title>
        <authorList>
            <person name="Behrendt L."/>
            <person name="Hunter J.E."/>
            <person name="Alcolombri U."/>
            <person name="Smriga S."/>
            <person name="Mincer T."/>
            <person name="Lowenstein D.P."/>
            <person name="Peaudecerf F.J."/>
            <person name="Fernandez V.I."/>
            <person name="Fredricks H."/>
            <person name="Almblad H."/>
            <person name="Harrison J.J."/>
            <person name="Stocker R."/>
            <person name="Van Mooy B.A.S."/>
        </authorList>
    </citation>
    <scope>NUCLEOTIDE SEQUENCE [LARGE SCALE GENOMIC DNA]</scope>
    <source>
        <strain evidence="4 5">A252</strain>
    </source>
</reference>
<keyword evidence="1" id="KW-0808">Transferase</keyword>
<dbReference type="EMBL" id="CP076683">
    <property type="protein sequence ID" value="QWV18500.1"/>
    <property type="molecule type" value="Genomic_DNA"/>
</dbReference>